<accession>A0A3A8H4S7</accession>
<dbReference type="Proteomes" id="UP000268094">
    <property type="component" value="Unassembled WGS sequence"/>
</dbReference>
<dbReference type="SUPFAM" id="SSF53098">
    <property type="entry name" value="Ribonuclease H-like"/>
    <property type="match status" value="1"/>
</dbReference>
<evidence type="ECO:0000313" key="2">
    <source>
        <dbReference type="Proteomes" id="UP000268094"/>
    </source>
</evidence>
<dbReference type="RefSeq" id="WP_147449168.1">
    <property type="nucleotide sequence ID" value="NZ_RAVZ01000732.1"/>
</dbReference>
<reference evidence="2" key="1">
    <citation type="submission" date="2018-09" db="EMBL/GenBank/DDBJ databases">
        <authorList>
            <person name="Livingstone P.G."/>
            <person name="Whitworth D.E."/>
        </authorList>
    </citation>
    <scope>NUCLEOTIDE SEQUENCE [LARGE SCALE GENOMIC DNA]</scope>
    <source>
        <strain evidence="2">CA054A</strain>
    </source>
</reference>
<proteinExistence type="predicted"/>
<feature type="non-terminal residue" evidence="1">
    <location>
        <position position="250"/>
    </location>
</feature>
<evidence type="ECO:0000313" key="1">
    <source>
        <dbReference type="EMBL" id="RKG65236.1"/>
    </source>
</evidence>
<name>A0A3A8H4S7_9BACT</name>
<comment type="caution">
    <text evidence="1">The sequence shown here is derived from an EMBL/GenBank/DDBJ whole genome shotgun (WGS) entry which is preliminary data.</text>
</comment>
<protein>
    <submittedName>
        <fullName evidence="1">Uncharacterized protein</fullName>
    </submittedName>
</protein>
<dbReference type="EMBL" id="RAVZ01000732">
    <property type="protein sequence ID" value="RKG65236.1"/>
    <property type="molecule type" value="Genomic_DNA"/>
</dbReference>
<dbReference type="InterPro" id="IPR012337">
    <property type="entry name" value="RNaseH-like_sf"/>
</dbReference>
<keyword evidence="2" id="KW-1185">Reference proteome</keyword>
<sequence length="250" mass="27738">MLAMPPSWQFLQTFLSSSRSAQPKGTLGALRAASADFAAFFASEEVQLRLPLGGGRFDFLRFVSADTLPLWLTDYTRPSVYDTESRYMPGDAELKAELAATGSYHVTRAQRLALACVLAPDAQLTEWTEATAPDLVSFLLSQPTVAAFNGHVFDNQLLARYASEAQQRGLYLRMLDVMDVLQYRRGERKMRSLNAHATELLNRSKLDLTSLLGEKEALSVPARFRRGTPTDMLAIRLYCEGDCSLADGLM</sequence>
<organism evidence="1 2">
    <name type="scientific">Corallococcus terminator</name>
    <dbReference type="NCBI Taxonomy" id="2316733"/>
    <lineage>
        <taxon>Bacteria</taxon>
        <taxon>Pseudomonadati</taxon>
        <taxon>Myxococcota</taxon>
        <taxon>Myxococcia</taxon>
        <taxon>Myxococcales</taxon>
        <taxon>Cystobacterineae</taxon>
        <taxon>Myxococcaceae</taxon>
        <taxon>Corallococcus</taxon>
    </lineage>
</organism>
<dbReference type="AlphaFoldDB" id="A0A3A8H4S7"/>
<gene>
    <name evidence="1" type="ORF">D7V88_41865</name>
</gene>